<name>A0A4S2N487_9PEZI</name>
<feature type="transmembrane region" description="Helical" evidence="1">
    <location>
        <begin position="178"/>
        <end position="200"/>
    </location>
</feature>
<reference evidence="2 3" key="1">
    <citation type="submission" date="2019-04" db="EMBL/GenBank/DDBJ databases">
        <title>Comparative genomics and transcriptomics to analyze fruiting body development in filamentous ascomycetes.</title>
        <authorList>
            <consortium name="DOE Joint Genome Institute"/>
            <person name="Lutkenhaus R."/>
            <person name="Traeger S."/>
            <person name="Breuer J."/>
            <person name="Kuo A."/>
            <person name="Lipzen A."/>
            <person name="Pangilinan J."/>
            <person name="Dilworth D."/>
            <person name="Sandor L."/>
            <person name="Poggeler S."/>
            <person name="Barry K."/>
            <person name="Grigoriev I.V."/>
            <person name="Nowrousian M."/>
        </authorList>
    </citation>
    <scope>NUCLEOTIDE SEQUENCE [LARGE SCALE GENOMIC DNA]</scope>
    <source>
        <strain evidence="2 3">CBS 389.68</strain>
    </source>
</reference>
<dbReference type="GO" id="GO:0006673">
    <property type="term" value="P:inositol phosphoceramide metabolic process"/>
    <property type="evidence" value="ECO:0007669"/>
    <property type="project" value="InterPro"/>
</dbReference>
<dbReference type="EMBL" id="ML220113">
    <property type="protein sequence ID" value="TGZ84020.1"/>
    <property type="molecule type" value="Genomic_DNA"/>
</dbReference>
<keyword evidence="1" id="KW-0472">Membrane</keyword>
<gene>
    <name evidence="2" type="ORF">EX30DRAFT_338590</name>
</gene>
<dbReference type="InParanoid" id="A0A4S2N487"/>
<accession>A0A4S2N487</accession>
<feature type="transmembrane region" description="Helical" evidence="1">
    <location>
        <begin position="84"/>
        <end position="110"/>
    </location>
</feature>
<dbReference type="GO" id="GO:0070916">
    <property type="term" value="C:inositol phosphoceramide synthase complex"/>
    <property type="evidence" value="ECO:0007669"/>
    <property type="project" value="TreeGrafter"/>
</dbReference>
<evidence type="ECO:0000313" key="3">
    <source>
        <dbReference type="Proteomes" id="UP000298138"/>
    </source>
</evidence>
<dbReference type="Proteomes" id="UP000298138">
    <property type="component" value="Unassembled WGS sequence"/>
</dbReference>
<dbReference type="GO" id="GO:0000139">
    <property type="term" value="C:Golgi membrane"/>
    <property type="evidence" value="ECO:0007669"/>
    <property type="project" value="TreeGrafter"/>
</dbReference>
<keyword evidence="3" id="KW-1185">Reference proteome</keyword>
<feature type="transmembrane region" description="Helical" evidence="1">
    <location>
        <begin position="56"/>
        <end position="72"/>
    </location>
</feature>
<evidence type="ECO:0000313" key="2">
    <source>
        <dbReference type="EMBL" id="TGZ84020.1"/>
    </source>
</evidence>
<dbReference type="STRING" id="341454.A0A4S2N487"/>
<protein>
    <submittedName>
        <fullName evidence="2">DUF1753-domain-containing protein</fullName>
    </submittedName>
</protein>
<dbReference type="OrthoDB" id="3338076at2759"/>
<dbReference type="GO" id="GO:0070917">
    <property type="term" value="F:inositol phosphoceramide synthase regulator activity"/>
    <property type="evidence" value="ECO:0007669"/>
    <property type="project" value="InterPro"/>
</dbReference>
<organism evidence="2 3">
    <name type="scientific">Ascodesmis nigricans</name>
    <dbReference type="NCBI Taxonomy" id="341454"/>
    <lineage>
        <taxon>Eukaryota</taxon>
        <taxon>Fungi</taxon>
        <taxon>Dikarya</taxon>
        <taxon>Ascomycota</taxon>
        <taxon>Pezizomycotina</taxon>
        <taxon>Pezizomycetes</taxon>
        <taxon>Pezizales</taxon>
        <taxon>Ascodesmidaceae</taxon>
        <taxon>Ascodesmis</taxon>
    </lineage>
</organism>
<dbReference type="InterPro" id="IPR013862">
    <property type="entry name" value="Kei1"/>
</dbReference>
<keyword evidence="1" id="KW-0812">Transmembrane</keyword>
<dbReference type="PANTHER" id="PTHR28077:SF1">
    <property type="entry name" value="INOSITOL PHOSPHORYLCERAMIDE SYNTHASE REGULATORY SUBUNIT KEI1"/>
    <property type="match status" value="1"/>
</dbReference>
<sequence>MSFLPWLRPKNFLGLIELQYATEFIFIILFINKLSGIFGVLAIFTGYSVSALQLSMYLYSLAAFAFLVYLAPRIRSREPLPALSFAYLFLFDSLINALYTASFGVSWFVVLAAKRQSALSGAPKTIHDSAGFTSPAVNVSHVDVIAAPASGGQTAVAVGTPADSTPALGSGVMAPESATSILIICALWVVRMYFLAVVFAHAREVVRDSATPVNGPFEGKNNGEGWQGKAGRMMISIGRGYWEGDGWMSFGTKFRRSTDPGRRRFRGTRLATLAV</sequence>
<dbReference type="PANTHER" id="PTHR28077">
    <property type="entry name" value="INOSITOL PHOSPHORYLCERAMIDE SYNTHASE REGULATORY SUBUNIT KEI1"/>
    <property type="match status" value="1"/>
</dbReference>
<proteinExistence type="predicted"/>
<keyword evidence="1" id="KW-1133">Transmembrane helix</keyword>
<dbReference type="Pfam" id="PF08552">
    <property type="entry name" value="Kei1"/>
    <property type="match status" value="1"/>
</dbReference>
<dbReference type="AlphaFoldDB" id="A0A4S2N487"/>
<feature type="transmembrane region" description="Helical" evidence="1">
    <location>
        <begin position="20"/>
        <end position="44"/>
    </location>
</feature>
<evidence type="ECO:0000256" key="1">
    <source>
        <dbReference type="SAM" id="Phobius"/>
    </source>
</evidence>